<dbReference type="OrthoDB" id="597750at2"/>
<evidence type="ECO:0000313" key="3">
    <source>
        <dbReference type="Proteomes" id="UP000316649"/>
    </source>
</evidence>
<organism evidence="2 3">
    <name type="scientific">Sedimenticola selenatireducens</name>
    <dbReference type="NCBI Taxonomy" id="191960"/>
    <lineage>
        <taxon>Bacteria</taxon>
        <taxon>Pseudomonadati</taxon>
        <taxon>Pseudomonadota</taxon>
        <taxon>Gammaproteobacteria</taxon>
        <taxon>Chromatiales</taxon>
        <taxon>Sedimenticolaceae</taxon>
        <taxon>Sedimenticola</taxon>
    </lineage>
</organism>
<proteinExistence type="predicted"/>
<keyword evidence="1" id="KW-0472">Membrane</keyword>
<comment type="caution">
    <text evidence="2">The sequence shown here is derived from an EMBL/GenBank/DDBJ whole genome shotgun (WGS) entry which is preliminary data.</text>
</comment>
<dbReference type="RefSeq" id="WP_144360298.1">
    <property type="nucleotide sequence ID" value="NZ_VMNH01000027.1"/>
</dbReference>
<feature type="transmembrane region" description="Helical" evidence="1">
    <location>
        <begin position="20"/>
        <end position="41"/>
    </location>
</feature>
<dbReference type="EMBL" id="VMNH01000027">
    <property type="protein sequence ID" value="TVO70018.1"/>
    <property type="molecule type" value="Genomic_DNA"/>
</dbReference>
<keyword evidence="3" id="KW-1185">Reference proteome</keyword>
<sequence length="234" mass="25937">MTDALQNIEAPTTKKGFKAIYILWIVLATILLTAAVTYWVVRTYIYAKDFEPVELSITEQKTLNTKLKALGYDPGPVAYKEADKTAKESDAQWLRPERYSEAGAKREIGFSERELNAIVAKDPNIAKKLSVDLGDDLVSARLLVPVDKDFPILGGKTLRVSAGVEMAFRNQKPVIILKGVSIMGVPIPNAWLGGLKNIDLISEFGDEQGFWKGFSDGVENIHVEEGTLKIKLRE</sequence>
<dbReference type="GO" id="GO:0016740">
    <property type="term" value="F:transferase activity"/>
    <property type="evidence" value="ECO:0007669"/>
    <property type="project" value="UniProtKB-KW"/>
</dbReference>
<evidence type="ECO:0000256" key="1">
    <source>
        <dbReference type="SAM" id="Phobius"/>
    </source>
</evidence>
<evidence type="ECO:0000313" key="2">
    <source>
        <dbReference type="EMBL" id="TVO70018.1"/>
    </source>
</evidence>
<reference evidence="2 3" key="1">
    <citation type="submission" date="2019-07" db="EMBL/GenBank/DDBJ databases">
        <title>The pathways for chlorine oxyanion respiration interact through the shared metabolite chlorate.</title>
        <authorList>
            <person name="Barnum T.P."/>
            <person name="Cheng Y."/>
            <person name="Hill K.A."/>
            <person name="Lucas L.N."/>
            <person name="Carlson H.K."/>
            <person name="Coates J.D."/>
        </authorList>
    </citation>
    <scope>NUCLEOTIDE SEQUENCE [LARGE SCALE GENOMIC DNA]</scope>
    <source>
        <strain evidence="2 3">BK-1</strain>
    </source>
</reference>
<protein>
    <submittedName>
        <fullName evidence="2">Arginine N-succinyltransferase</fullName>
    </submittedName>
</protein>
<name>A0A558DL50_9GAMM</name>
<dbReference type="AlphaFoldDB" id="A0A558DL50"/>
<keyword evidence="1" id="KW-1133">Transmembrane helix</keyword>
<keyword evidence="2" id="KW-0808">Transferase</keyword>
<keyword evidence="1" id="KW-0812">Transmembrane</keyword>
<dbReference type="Proteomes" id="UP000316649">
    <property type="component" value="Unassembled WGS sequence"/>
</dbReference>
<accession>A0A558DL50</accession>
<gene>
    <name evidence="2" type="ORF">FHP88_16995</name>
</gene>